<dbReference type="EC" id="2.7.7.7" evidence="12"/>
<dbReference type="InterPro" id="IPR012337">
    <property type="entry name" value="RNaseH-like_sf"/>
</dbReference>
<dbReference type="GO" id="GO:0000166">
    <property type="term" value="F:nucleotide binding"/>
    <property type="evidence" value="ECO:0007669"/>
    <property type="project" value="InterPro"/>
</dbReference>
<dbReference type="SUPFAM" id="SSF53098">
    <property type="entry name" value="Ribonuclease H-like"/>
    <property type="match status" value="1"/>
</dbReference>
<dbReference type="GO" id="GO:0006279">
    <property type="term" value="P:premeiotic DNA replication"/>
    <property type="evidence" value="ECO:0007669"/>
    <property type="project" value="EnsemblFungi"/>
</dbReference>
<keyword evidence="7" id="KW-0863">Zinc-finger</keyword>
<dbReference type="Gene3D" id="1.10.132.60">
    <property type="entry name" value="DNA polymerase family B, C-terminal domain"/>
    <property type="match status" value="1"/>
</dbReference>
<dbReference type="InterPro" id="IPR006133">
    <property type="entry name" value="DNA-dir_DNA_pol_B_exonuc"/>
</dbReference>
<keyword evidence="10 12" id="KW-0238">DNA-binding</keyword>
<dbReference type="PANTHER" id="PTHR45861:SF1">
    <property type="entry name" value="DNA POLYMERASE ALPHA CATALYTIC SUBUNIT"/>
    <property type="match status" value="1"/>
</dbReference>
<dbReference type="Gene3D" id="2.40.50.730">
    <property type="match status" value="1"/>
</dbReference>
<dbReference type="GO" id="GO:0003682">
    <property type="term" value="F:chromatin binding"/>
    <property type="evidence" value="ECO:0007669"/>
    <property type="project" value="TreeGrafter"/>
</dbReference>
<dbReference type="Pfam" id="PF08996">
    <property type="entry name" value="zf-DNA_Pol"/>
    <property type="match status" value="1"/>
</dbReference>
<evidence type="ECO:0000256" key="10">
    <source>
        <dbReference type="ARBA" id="ARBA00023125"/>
    </source>
</evidence>
<dbReference type="GO" id="GO:0006273">
    <property type="term" value="P:lagging strand elongation"/>
    <property type="evidence" value="ECO:0007669"/>
    <property type="project" value="TreeGrafter"/>
</dbReference>
<dbReference type="PRINTS" id="PR00106">
    <property type="entry name" value="DNAPOLB"/>
</dbReference>
<evidence type="ECO:0000256" key="8">
    <source>
        <dbReference type="ARBA" id="ARBA00022833"/>
    </source>
</evidence>
<dbReference type="Gene3D" id="1.10.3200.20">
    <property type="entry name" value="DNA Polymerase alpha, zinc finger"/>
    <property type="match status" value="1"/>
</dbReference>
<dbReference type="CDD" id="cd05776">
    <property type="entry name" value="DNA_polB_alpha_exo"/>
    <property type="match status" value="1"/>
</dbReference>
<dbReference type="PROSITE" id="PS00116">
    <property type="entry name" value="DNA_POLYMERASE_B"/>
    <property type="match status" value="1"/>
</dbReference>
<dbReference type="GO" id="GO:0006302">
    <property type="term" value="P:double-strand break repair"/>
    <property type="evidence" value="ECO:0007669"/>
    <property type="project" value="EnsemblFungi"/>
</dbReference>
<comment type="subcellular location">
    <subcellularLocation>
        <location evidence="1">Nucleus</location>
    </subcellularLocation>
</comment>
<dbReference type="Gene3D" id="3.90.1600.10">
    <property type="entry name" value="Palm domain of DNA polymerase"/>
    <property type="match status" value="2"/>
</dbReference>
<dbReference type="GO" id="GO:1902975">
    <property type="term" value="P:mitotic DNA replication initiation"/>
    <property type="evidence" value="ECO:0007669"/>
    <property type="project" value="InterPro"/>
</dbReference>
<dbReference type="FunFam" id="3.30.420.10:FF:000036">
    <property type="entry name" value="DNA polymerase"/>
    <property type="match status" value="1"/>
</dbReference>
<feature type="compositionally biased region" description="Polar residues" evidence="13">
    <location>
        <begin position="139"/>
        <end position="151"/>
    </location>
</feature>
<dbReference type="InterPro" id="IPR006172">
    <property type="entry name" value="DNA-dir_DNA_pol_B"/>
</dbReference>
<dbReference type="OrthoDB" id="6755010at2759"/>
<evidence type="ECO:0000259" key="14">
    <source>
        <dbReference type="Pfam" id="PF00136"/>
    </source>
</evidence>
<dbReference type="Gene3D" id="3.30.420.10">
    <property type="entry name" value="Ribonuclease H-like superfamily/Ribonuclease H"/>
    <property type="match status" value="1"/>
</dbReference>
<dbReference type="GO" id="GO:0003688">
    <property type="term" value="F:DNA replication origin binding"/>
    <property type="evidence" value="ECO:0007669"/>
    <property type="project" value="TreeGrafter"/>
</dbReference>
<dbReference type="FunFam" id="3.30.70.2820:FF:000001">
    <property type="entry name" value="DNA polymerase"/>
    <property type="match status" value="1"/>
</dbReference>
<dbReference type="InterPro" id="IPR042087">
    <property type="entry name" value="DNA_pol_B_thumb"/>
</dbReference>
<dbReference type="Pfam" id="PF03104">
    <property type="entry name" value="DNA_pol_B_exo1"/>
    <property type="match status" value="1"/>
</dbReference>
<evidence type="ECO:0000256" key="3">
    <source>
        <dbReference type="ARBA" id="ARBA00022679"/>
    </source>
</evidence>
<feature type="region of interest" description="Disordered" evidence="13">
    <location>
        <begin position="139"/>
        <end position="162"/>
    </location>
</feature>
<feature type="region of interest" description="Disordered" evidence="13">
    <location>
        <begin position="58"/>
        <end position="99"/>
    </location>
</feature>
<evidence type="ECO:0000256" key="6">
    <source>
        <dbReference type="ARBA" id="ARBA00022723"/>
    </source>
</evidence>
<name>A0A1E3P9G2_WICAA</name>
<evidence type="ECO:0000256" key="2">
    <source>
        <dbReference type="ARBA" id="ARBA00005755"/>
    </source>
</evidence>
<dbReference type="SUPFAM" id="SSF56672">
    <property type="entry name" value="DNA/RNA polymerases"/>
    <property type="match status" value="1"/>
</dbReference>
<dbReference type="GO" id="GO:0006272">
    <property type="term" value="P:leading strand elongation"/>
    <property type="evidence" value="ECO:0007669"/>
    <property type="project" value="TreeGrafter"/>
</dbReference>
<keyword evidence="9 12" id="KW-0239">DNA-directed DNA polymerase</keyword>
<keyword evidence="4 12" id="KW-0548">Nucleotidyltransferase</keyword>
<keyword evidence="3 12" id="KW-0808">Transferase</keyword>
<dbReference type="GO" id="GO:0005658">
    <property type="term" value="C:alpha DNA polymerase:primase complex"/>
    <property type="evidence" value="ECO:0007669"/>
    <property type="project" value="EnsemblFungi"/>
</dbReference>
<feature type="domain" description="DNA-directed DNA polymerase family B exonuclease" evidence="15">
    <location>
        <begin position="383"/>
        <end position="631"/>
    </location>
</feature>
<evidence type="ECO:0000256" key="13">
    <source>
        <dbReference type="SAM" id="MobiDB-lite"/>
    </source>
</evidence>
<dbReference type="InterPro" id="IPR015088">
    <property type="entry name" value="Znf_DNA-dir_DNA_pol_B_alpha"/>
</dbReference>
<dbReference type="Proteomes" id="UP000094112">
    <property type="component" value="Unassembled WGS sequence"/>
</dbReference>
<dbReference type="RefSeq" id="XP_019041147.1">
    <property type="nucleotide sequence ID" value="XM_019185334.1"/>
</dbReference>
<dbReference type="InterPro" id="IPR006134">
    <property type="entry name" value="DNA-dir_DNA_pol_B_multi_dom"/>
</dbReference>
<comment type="similarity">
    <text evidence="2 12">Belongs to the DNA polymerase type-B family.</text>
</comment>
<evidence type="ECO:0000256" key="12">
    <source>
        <dbReference type="RuleBase" id="RU000442"/>
    </source>
</evidence>
<dbReference type="InterPro" id="IPR043502">
    <property type="entry name" value="DNA/RNA_pol_sf"/>
</dbReference>
<accession>A0A1E3P9G2</accession>
<dbReference type="PANTHER" id="PTHR45861">
    <property type="entry name" value="DNA POLYMERASE ALPHA CATALYTIC SUBUNIT"/>
    <property type="match status" value="1"/>
</dbReference>
<dbReference type="FunFam" id="1.10.287.690:FF:000003">
    <property type="entry name" value="DNA polymerase"/>
    <property type="match status" value="1"/>
</dbReference>
<dbReference type="CDD" id="cd05532">
    <property type="entry name" value="POLBc_alpha"/>
    <property type="match status" value="1"/>
</dbReference>
<dbReference type="Pfam" id="PF12254">
    <property type="entry name" value="DNA_pol_alpha_N"/>
    <property type="match status" value="1"/>
</dbReference>
<dbReference type="STRING" id="683960.A0A1E3P9G2"/>
<comment type="catalytic activity">
    <reaction evidence="12">
        <text>DNA(n) + a 2'-deoxyribonucleoside 5'-triphosphate = DNA(n+1) + diphosphate</text>
        <dbReference type="Rhea" id="RHEA:22508"/>
        <dbReference type="Rhea" id="RHEA-COMP:17339"/>
        <dbReference type="Rhea" id="RHEA-COMP:17340"/>
        <dbReference type="ChEBI" id="CHEBI:33019"/>
        <dbReference type="ChEBI" id="CHEBI:61560"/>
        <dbReference type="ChEBI" id="CHEBI:173112"/>
        <dbReference type="EC" id="2.7.7.7"/>
    </reaction>
</comment>
<dbReference type="InterPro" id="IPR017964">
    <property type="entry name" value="DNA-dir_DNA_pol_B_CS"/>
</dbReference>
<keyword evidence="6" id="KW-0479">Metal-binding</keyword>
<dbReference type="FunFam" id="1.10.132.60:FF:000004">
    <property type="entry name" value="DNA polymerase"/>
    <property type="match status" value="1"/>
</dbReference>
<evidence type="ECO:0000259" key="17">
    <source>
        <dbReference type="Pfam" id="PF12254"/>
    </source>
</evidence>
<dbReference type="InterPro" id="IPR023211">
    <property type="entry name" value="DNA_pol_palm_dom_sf"/>
</dbReference>
<dbReference type="GeneID" id="30202580"/>
<dbReference type="GO" id="GO:0003887">
    <property type="term" value="F:DNA-directed DNA polymerase activity"/>
    <property type="evidence" value="ECO:0007669"/>
    <property type="project" value="UniProtKB-KW"/>
</dbReference>
<feature type="compositionally biased region" description="Low complexity" evidence="13">
    <location>
        <begin position="733"/>
        <end position="743"/>
    </location>
</feature>
<feature type="region of interest" description="Disordered" evidence="13">
    <location>
        <begin position="206"/>
        <end position="235"/>
    </location>
</feature>
<sequence length="1379" mass="156184">MAKADKLKALRAARAAGTSKNVYHEEEPEDIYDVVDEDDYRAKRREDLLKDDFVIDDNGEGYVDTGADEWDNRGRHRYHSSEDEEEVEDSHSRKKKKVKKTAPINNFFKPSSTVAAATKKKVDANFDDILDDFMVNETSFDNHMDSSPTRTKQAKAESAELEIPVIAKKPEAIKGEQEDEDEESEDEVVVVKRPRTSTTNVNRSVNMTSSAKQESIKSDPVTFTSSPSSSYTPTSDKIDKELVADDSTDSFKMYWLDYTEVENTLILFGKVLTNDKQLVSAMVQVKGFDRELYFLPRDYRQVDGEDTDEKISAMDVHEEVAPLIMGKFGLSSLKAKPEVKKYAFEMPGIPKEKEYLKLILPYQPPKSAKVTLPSDLSGETFSHVFGTNANIFETFVLQRNIMGPCWLEIKNADFNAVRNTSHCKVEVAVGKPAFITPIEKSTPEFQITPPPLTSCSISVQSMMNQKENRQEVVAVTLATYRNLPQDAPVDENLKPDDFVTLTRPIGVSFPPGLKTLADKNKLPLRVFSNEKTLLNCLAALVKLSDPDVFIGHRLENISLDIVLHRMHDLKVATFSTFGRRQRKAWPDRFGKNNANTSFLIKEIFAGRLLCDISNEMGQSLTTKCQSWDLPEMYDVVCKKKHMPLEINWANPQYAENANSLFMVLKENCMNCLITAEIAFGMQILSLSKQLTNLAGNAWAHTLGGTRAGRNEYILLHEFNRNGYIVPDKETRQQRQAFQQQQQQDMNDDGDEAQQQSSGNNKKSKYQGGLVFEPEKGLHKNYVLVMDFNSLYPSIIQEFNICFTTVDRDLNNIENLPDVPANSTQQGVLPRLLSTLVNRRREVKKLMKDPTASAVEKAQYDIKQQALKLTANSMYGCLGYVHSRFYAKPLAMLVTNKGREILMDTRQLAESLGLRVVYGDTDSVMIDTNCDNFKEAIKIGEDFKVKVNERYRLLEIDIDNVFKRLLLHAKKKYAAMNVSFDKMGKEIATLEVKGLDMKRREYCPLSKDISIYVLQKILSDLDPEVALNEVYSYLEETTSKIKNFEIRPENFKINTKLSKDPSAYPGGKNMPAVQVALRLKEQGKVIKAGSVITFVITEGDEGSVAERARSLNEMLAKNSTLKPDPNYYLEKQIFAPVERLVERIEGVDIVRLAKALGLEHRSKQLNNNSNNGASMGTLQPLESTIPDSERFKNAAHLFLNCKCGNHFKFGGIVASHDYQITFNGVQCKKCESQISTLGVSSQLEHRIRSFIAKYYQGVVVCDDSTCGMTTKQISVYGKRCLSHGCKGVMRYKYSDKELYNQLLYFDSLFDVSKNKTQSLRPLYDSEDKSQPTPMIKGQIDALSEQNRENFEVFKSVVQKYLSDCGRRYVDMGSMFDFMNK</sequence>
<evidence type="ECO:0000256" key="11">
    <source>
        <dbReference type="ARBA" id="ARBA00023242"/>
    </source>
</evidence>
<evidence type="ECO:0000259" key="16">
    <source>
        <dbReference type="Pfam" id="PF08996"/>
    </source>
</evidence>
<evidence type="ECO:0000259" key="15">
    <source>
        <dbReference type="Pfam" id="PF03104"/>
    </source>
</evidence>
<evidence type="ECO:0000313" key="18">
    <source>
        <dbReference type="EMBL" id="ODQ61940.1"/>
    </source>
</evidence>
<dbReference type="GO" id="GO:0000510">
    <property type="term" value="F:H3-H4 histone complex chaperone activity"/>
    <property type="evidence" value="ECO:0007669"/>
    <property type="project" value="EnsemblFungi"/>
</dbReference>
<keyword evidence="11" id="KW-0539">Nucleus</keyword>
<evidence type="ECO:0000256" key="7">
    <source>
        <dbReference type="ARBA" id="ARBA00022771"/>
    </source>
</evidence>
<feature type="domain" description="Zinc finger DNA-directed DNA polymerase family B alpha" evidence="16">
    <location>
        <begin position="1182"/>
        <end position="1374"/>
    </location>
</feature>
<dbReference type="EMBL" id="KV454208">
    <property type="protein sequence ID" value="ODQ61940.1"/>
    <property type="molecule type" value="Genomic_DNA"/>
</dbReference>
<feature type="domain" description="DNA-directed DNA polymerase family B multifunctional" evidence="14">
    <location>
        <begin position="697"/>
        <end position="1143"/>
    </location>
</feature>
<dbReference type="InterPro" id="IPR024647">
    <property type="entry name" value="DNA_pol_a_cat_su_N"/>
</dbReference>
<protein>
    <recommendedName>
        <fullName evidence="12">DNA polymerase</fullName>
        <ecNumber evidence="12">2.7.7.7</ecNumber>
    </recommendedName>
</protein>
<dbReference type="Gene3D" id="3.30.70.2820">
    <property type="match status" value="1"/>
</dbReference>
<organism evidence="18 19">
    <name type="scientific">Wickerhamomyces anomalus (strain ATCC 58044 / CBS 1984 / NCYC 433 / NRRL Y-366-8)</name>
    <name type="common">Yeast</name>
    <name type="synonym">Hansenula anomala</name>
    <dbReference type="NCBI Taxonomy" id="683960"/>
    <lineage>
        <taxon>Eukaryota</taxon>
        <taxon>Fungi</taxon>
        <taxon>Dikarya</taxon>
        <taxon>Ascomycota</taxon>
        <taxon>Saccharomycotina</taxon>
        <taxon>Saccharomycetes</taxon>
        <taxon>Phaffomycetales</taxon>
        <taxon>Wickerhamomycetaceae</taxon>
        <taxon>Wickerhamomyces</taxon>
    </lineage>
</organism>
<dbReference type="SMART" id="SM00486">
    <property type="entry name" value="POLBc"/>
    <property type="match status" value="1"/>
</dbReference>
<dbReference type="GO" id="GO:0008270">
    <property type="term" value="F:zinc ion binding"/>
    <property type="evidence" value="ECO:0007669"/>
    <property type="project" value="UniProtKB-KW"/>
</dbReference>
<evidence type="ECO:0000256" key="1">
    <source>
        <dbReference type="ARBA" id="ARBA00004123"/>
    </source>
</evidence>
<keyword evidence="5 12" id="KW-0235">DNA replication</keyword>
<evidence type="ECO:0000256" key="5">
    <source>
        <dbReference type="ARBA" id="ARBA00022705"/>
    </source>
</evidence>
<evidence type="ECO:0000313" key="19">
    <source>
        <dbReference type="Proteomes" id="UP000094112"/>
    </source>
</evidence>
<dbReference type="GO" id="GO:0006278">
    <property type="term" value="P:RNA-templated DNA biosynthetic process"/>
    <property type="evidence" value="ECO:0007669"/>
    <property type="project" value="EnsemblFungi"/>
</dbReference>
<feature type="region of interest" description="Disordered" evidence="13">
    <location>
        <begin position="730"/>
        <end position="766"/>
    </location>
</feature>
<reference evidence="18 19" key="1">
    <citation type="journal article" date="2016" name="Proc. Natl. Acad. Sci. U.S.A.">
        <title>Comparative genomics of biotechnologically important yeasts.</title>
        <authorList>
            <person name="Riley R."/>
            <person name="Haridas S."/>
            <person name="Wolfe K.H."/>
            <person name="Lopes M.R."/>
            <person name="Hittinger C.T."/>
            <person name="Goeker M."/>
            <person name="Salamov A.A."/>
            <person name="Wisecaver J.H."/>
            <person name="Long T.M."/>
            <person name="Calvey C.H."/>
            <person name="Aerts A.L."/>
            <person name="Barry K.W."/>
            <person name="Choi C."/>
            <person name="Clum A."/>
            <person name="Coughlan A.Y."/>
            <person name="Deshpande S."/>
            <person name="Douglass A.P."/>
            <person name="Hanson S.J."/>
            <person name="Klenk H.-P."/>
            <person name="LaButti K.M."/>
            <person name="Lapidus A."/>
            <person name="Lindquist E.A."/>
            <person name="Lipzen A.M."/>
            <person name="Meier-Kolthoff J.P."/>
            <person name="Ohm R.A."/>
            <person name="Otillar R.P."/>
            <person name="Pangilinan J.L."/>
            <person name="Peng Y."/>
            <person name="Rokas A."/>
            <person name="Rosa C.A."/>
            <person name="Scheuner C."/>
            <person name="Sibirny A.A."/>
            <person name="Slot J.C."/>
            <person name="Stielow J.B."/>
            <person name="Sun H."/>
            <person name="Kurtzman C.P."/>
            <person name="Blackwell M."/>
            <person name="Grigoriev I.V."/>
            <person name="Jeffries T.W."/>
        </authorList>
    </citation>
    <scope>NUCLEOTIDE SEQUENCE [LARGE SCALE GENOMIC DNA]</scope>
    <source>
        <strain evidence="19">ATCC 58044 / CBS 1984 / NCYC 433 / NRRL Y-366-8</strain>
    </source>
</reference>
<proteinExistence type="inferred from homology"/>
<dbReference type="Pfam" id="PF00136">
    <property type="entry name" value="DNA_pol_B"/>
    <property type="match status" value="1"/>
</dbReference>
<dbReference type="InterPro" id="IPR045846">
    <property type="entry name" value="POLBc_alpha"/>
</dbReference>
<feature type="domain" description="DNA polymerase alpha catalytic subunit N-terminal" evidence="17">
    <location>
        <begin position="7"/>
        <end position="71"/>
    </location>
</feature>
<evidence type="ECO:0000256" key="4">
    <source>
        <dbReference type="ARBA" id="ARBA00022695"/>
    </source>
</evidence>
<dbReference type="InterPro" id="IPR036397">
    <property type="entry name" value="RNaseH_sf"/>
</dbReference>
<feature type="compositionally biased region" description="Low complexity" evidence="13">
    <location>
        <begin position="218"/>
        <end position="235"/>
    </location>
</feature>
<dbReference type="GO" id="GO:0003697">
    <property type="term" value="F:single-stranded DNA binding"/>
    <property type="evidence" value="ECO:0007669"/>
    <property type="project" value="TreeGrafter"/>
</dbReference>
<dbReference type="InterPro" id="IPR038256">
    <property type="entry name" value="Pol_alpha_znc_sf"/>
</dbReference>
<dbReference type="GO" id="GO:0000731">
    <property type="term" value="P:DNA synthesis involved in DNA repair"/>
    <property type="evidence" value="ECO:0007669"/>
    <property type="project" value="EnsemblFungi"/>
</dbReference>
<keyword evidence="8" id="KW-0862">Zinc</keyword>
<evidence type="ECO:0000256" key="9">
    <source>
        <dbReference type="ARBA" id="ARBA00022932"/>
    </source>
</evidence>
<dbReference type="NCBIfam" id="TIGR00592">
    <property type="entry name" value="pol2"/>
    <property type="match status" value="1"/>
</dbReference>
<keyword evidence="19" id="KW-1185">Reference proteome</keyword>
<gene>
    <name evidence="18" type="ORF">WICANDRAFT_82096</name>
</gene>